<evidence type="ECO:0000256" key="4">
    <source>
        <dbReference type="ARBA" id="ARBA00023136"/>
    </source>
</evidence>
<feature type="transmembrane region" description="Helical" evidence="5">
    <location>
        <begin position="136"/>
        <end position="155"/>
    </location>
</feature>
<feature type="transmembrane region" description="Helical" evidence="5">
    <location>
        <begin position="161"/>
        <end position="178"/>
    </location>
</feature>
<feature type="transmembrane region" description="Helical" evidence="5">
    <location>
        <begin position="64"/>
        <end position="88"/>
    </location>
</feature>
<comment type="function">
    <text evidence="5">Plays a role in cell envelope biogenesis, maintenance of cell envelope integrity and membrane homeostasis.</text>
</comment>
<comment type="caution">
    <text evidence="6">The sequence shown here is derived from an EMBL/GenBank/DDBJ whole genome shotgun (WGS) entry which is preliminary data.</text>
</comment>
<feature type="transmembrane region" description="Helical" evidence="5">
    <location>
        <begin position="34"/>
        <end position="57"/>
    </location>
</feature>
<keyword evidence="2 5" id="KW-0812">Transmembrane</keyword>
<evidence type="ECO:0000256" key="5">
    <source>
        <dbReference type="HAMAP-Rule" id="MF_00189"/>
    </source>
</evidence>
<accession>A0A2A5WDD8</accession>
<comment type="subcellular location">
    <subcellularLocation>
        <location evidence="5">Cell inner membrane</location>
        <topology evidence="5">Multi-pass membrane protein</topology>
    </subcellularLocation>
</comment>
<keyword evidence="4 5" id="KW-0472">Membrane</keyword>
<reference evidence="6 7" key="1">
    <citation type="submission" date="2017-08" db="EMBL/GenBank/DDBJ databases">
        <title>Fine stratification of microbial communities through a metagenomic profile of the photic zone.</title>
        <authorList>
            <person name="Haro-Moreno J.M."/>
            <person name="Lopez-Perez M."/>
            <person name="De La Torre J."/>
            <person name="Picazo A."/>
            <person name="Camacho A."/>
            <person name="Rodriguez-Valera F."/>
        </authorList>
    </citation>
    <scope>NUCLEOTIDE SEQUENCE [LARGE SCALE GENOMIC DNA]</scope>
    <source>
        <strain evidence="6">MED-G28</strain>
    </source>
</reference>
<proteinExistence type="inferred from homology"/>
<dbReference type="GO" id="GO:0005886">
    <property type="term" value="C:plasma membrane"/>
    <property type="evidence" value="ECO:0007669"/>
    <property type="project" value="UniProtKB-SubCell"/>
</dbReference>
<dbReference type="PANTHER" id="PTHR36917">
    <property type="entry name" value="INTRACELLULAR SEPTATION PROTEIN A-RELATED"/>
    <property type="match status" value="1"/>
</dbReference>
<dbReference type="AlphaFoldDB" id="A0A2A5WDD8"/>
<keyword evidence="5" id="KW-0997">Cell inner membrane</keyword>
<keyword evidence="3 5" id="KW-1133">Transmembrane helix</keyword>
<dbReference type="Proteomes" id="UP000219329">
    <property type="component" value="Unassembled WGS sequence"/>
</dbReference>
<dbReference type="EMBL" id="NTJZ01000004">
    <property type="protein sequence ID" value="PDH34294.1"/>
    <property type="molecule type" value="Genomic_DNA"/>
</dbReference>
<dbReference type="HAMAP" id="MF_00189">
    <property type="entry name" value="YciB"/>
    <property type="match status" value="1"/>
</dbReference>
<dbReference type="InterPro" id="IPR006008">
    <property type="entry name" value="YciB"/>
</dbReference>
<sequence length="204" mass="22943">MKQLIEFIPLLLFFSVWAMDERIVSLGSLDIGVGGIFNAAGFLLVASVVTYGILLLVQKKLDKFQWITLGGVVFFCSLTIVFQSVTFLKLKAPIVNWIFASIFFASRYFSDKPAIEHMMGHAIDAPKDVWYRLNKLWIIYFITLGVVNLIVAYTLSEATWLQFKVFGNLILTFVFVLGQMPMIAKYAIIEEGESASDSNSEESA</sequence>
<evidence type="ECO:0000256" key="1">
    <source>
        <dbReference type="ARBA" id="ARBA00022475"/>
    </source>
</evidence>
<gene>
    <name evidence="5" type="primary">yciB</name>
    <name evidence="6" type="ORF">CNF02_05725</name>
</gene>
<protein>
    <recommendedName>
        <fullName evidence="5">Inner membrane-spanning protein YciB</fullName>
    </recommendedName>
</protein>
<evidence type="ECO:0000256" key="3">
    <source>
        <dbReference type="ARBA" id="ARBA00022989"/>
    </source>
</evidence>
<evidence type="ECO:0000313" key="6">
    <source>
        <dbReference type="EMBL" id="PDH34294.1"/>
    </source>
</evidence>
<dbReference type="Pfam" id="PF04279">
    <property type="entry name" value="IspA"/>
    <property type="match status" value="1"/>
</dbReference>
<organism evidence="6 7">
    <name type="scientific">OM182 bacterium MED-G28</name>
    <dbReference type="NCBI Taxonomy" id="1986256"/>
    <lineage>
        <taxon>Bacteria</taxon>
        <taxon>Pseudomonadati</taxon>
        <taxon>Pseudomonadota</taxon>
        <taxon>Gammaproteobacteria</taxon>
        <taxon>OMG group</taxon>
        <taxon>OM182 clade</taxon>
    </lineage>
</organism>
<evidence type="ECO:0000256" key="2">
    <source>
        <dbReference type="ARBA" id="ARBA00022692"/>
    </source>
</evidence>
<evidence type="ECO:0000313" key="7">
    <source>
        <dbReference type="Proteomes" id="UP000219329"/>
    </source>
</evidence>
<feature type="transmembrane region" description="Helical" evidence="5">
    <location>
        <begin position="94"/>
        <end position="110"/>
    </location>
</feature>
<comment type="similarity">
    <text evidence="5">Belongs to the YciB family.</text>
</comment>
<keyword evidence="1 5" id="KW-1003">Cell membrane</keyword>
<dbReference type="PANTHER" id="PTHR36917:SF1">
    <property type="entry name" value="INNER MEMBRANE-SPANNING PROTEIN YCIB"/>
    <property type="match status" value="1"/>
</dbReference>
<name>A0A2A5WDD8_9GAMM</name>